<accession>A0A2G1DH55</accession>
<dbReference type="GO" id="GO:0008983">
    <property type="term" value="F:protein-glutamate O-methyltransferase activity"/>
    <property type="evidence" value="ECO:0007669"/>
    <property type="project" value="UniProtKB-EC"/>
</dbReference>
<evidence type="ECO:0000259" key="6">
    <source>
        <dbReference type="PROSITE" id="PS50123"/>
    </source>
</evidence>
<dbReference type="EMBL" id="NXFY01000014">
    <property type="protein sequence ID" value="PHO17676.1"/>
    <property type="molecule type" value="Genomic_DNA"/>
</dbReference>
<evidence type="ECO:0000313" key="7">
    <source>
        <dbReference type="EMBL" id="AXX92453.1"/>
    </source>
</evidence>
<dbReference type="AlphaFoldDB" id="A0A2G1DH55"/>
<dbReference type="GO" id="GO:0032259">
    <property type="term" value="P:methylation"/>
    <property type="evidence" value="ECO:0007669"/>
    <property type="project" value="UniProtKB-KW"/>
</dbReference>
<dbReference type="InterPro" id="IPR022642">
    <property type="entry name" value="CheR_C"/>
</dbReference>
<name>A0A2G1DH55_9BACT</name>
<evidence type="ECO:0000313" key="8">
    <source>
        <dbReference type="EMBL" id="PHO17676.1"/>
    </source>
</evidence>
<dbReference type="SMART" id="SM00138">
    <property type="entry name" value="MeTrc"/>
    <property type="match status" value="1"/>
</dbReference>
<organism evidence="8 9">
    <name type="scientific">Malaciobacter molluscorum LMG 25693</name>
    <dbReference type="NCBI Taxonomy" id="870501"/>
    <lineage>
        <taxon>Bacteria</taxon>
        <taxon>Pseudomonadati</taxon>
        <taxon>Campylobacterota</taxon>
        <taxon>Epsilonproteobacteria</taxon>
        <taxon>Campylobacterales</taxon>
        <taxon>Arcobacteraceae</taxon>
        <taxon>Malaciobacter</taxon>
    </lineage>
</organism>
<keyword evidence="5" id="KW-0949">S-adenosyl-L-methionine</keyword>
<dbReference type="InterPro" id="IPR036804">
    <property type="entry name" value="CheR_N_sf"/>
</dbReference>
<dbReference type="Gene3D" id="1.10.155.10">
    <property type="entry name" value="Chemotaxis receptor methyltransferase CheR, N-terminal domain"/>
    <property type="match status" value="1"/>
</dbReference>
<reference evidence="7 10" key="2">
    <citation type="submission" date="2018-08" db="EMBL/GenBank/DDBJ databases">
        <title>Complete genome of the Arcobacter molluscorum type strain LMG 25693.</title>
        <authorList>
            <person name="Miller W.G."/>
            <person name="Yee E."/>
            <person name="Bono J.L."/>
        </authorList>
    </citation>
    <scope>NUCLEOTIDE SEQUENCE [LARGE SCALE GENOMIC DNA]</scope>
    <source>
        <strain evidence="7 10">CECT 7696</strain>
    </source>
</reference>
<keyword evidence="9" id="KW-1185">Reference proteome</keyword>
<evidence type="ECO:0000313" key="10">
    <source>
        <dbReference type="Proteomes" id="UP000262712"/>
    </source>
</evidence>
<dbReference type="PROSITE" id="PS50123">
    <property type="entry name" value="CHER"/>
    <property type="match status" value="1"/>
</dbReference>
<dbReference type="Proteomes" id="UP000262712">
    <property type="component" value="Chromosome"/>
</dbReference>
<dbReference type="InterPro" id="IPR029063">
    <property type="entry name" value="SAM-dependent_MTases_sf"/>
</dbReference>
<dbReference type="PRINTS" id="PR00996">
    <property type="entry name" value="CHERMTFRASE"/>
</dbReference>
<dbReference type="KEGG" id="amol:AMOL_1483"/>
<evidence type="ECO:0000313" key="9">
    <source>
        <dbReference type="Proteomes" id="UP000221222"/>
    </source>
</evidence>
<dbReference type="Pfam" id="PF01739">
    <property type="entry name" value="CheR"/>
    <property type="match status" value="1"/>
</dbReference>
<dbReference type="EMBL" id="CP032098">
    <property type="protein sequence ID" value="AXX92453.1"/>
    <property type="molecule type" value="Genomic_DNA"/>
</dbReference>
<evidence type="ECO:0000256" key="3">
    <source>
        <dbReference type="ARBA" id="ARBA00022603"/>
    </source>
</evidence>
<comment type="catalytic activity">
    <reaction evidence="1">
        <text>L-glutamyl-[protein] + S-adenosyl-L-methionine = [protein]-L-glutamate 5-O-methyl ester + S-adenosyl-L-homocysteine</text>
        <dbReference type="Rhea" id="RHEA:24452"/>
        <dbReference type="Rhea" id="RHEA-COMP:10208"/>
        <dbReference type="Rhea" id="RHEA-COMP:10311"/>
        <dbReference type="ChEBI" id="CHEBI:29973"/>
        <dbReference type="ChEBI" id="CHEBI:57856"/>
        <dbReference type="ChEBI" id="CHEBI:59789"/>
        <dbReference type="ChEBI" id="CHEBI:82795"/>
        <dbReference type="EC" id="2.1.1.80"/>
    </reaction>
</comment>
<evidence type="ECO:0000256" key="4">
    <source>
        <dbReference type="ARBA" id="ARBA00022679"/>
    </source>
</evidence>
<dbReference type="InterPro" id="IPR000780">
    <property type="entry name" value="CheR_MeTrfase"/>
</dbReference>
<proteinExistence type="predicted"/>
<dbReference type="CDD" id="cd02440">
    <property type="entry name" value="AdoMet_MTases"/>
    <property type="match status" value="1"/>
</dbReference>
<dbReference type="EC" id="2.1.1.80" evidence="2"/>
<dbReference type="PANTHER" id="PTHR24422:SF19">
    <property type="entry name" value="CHEMOTAXIS PROTEIN METHYLTRANSFERASE"/>
    <property type="match status" value="1"/>
</dbReference>
<dbReference type="SUPFAM" id="SSF47757">
    <property type="entry name" value="Chemotaxis receptor methyltransferase CheR, N-terminal domain"/>
    <property type="match status" value="1"/>
</dbReference>
<dbReference type="PANTHER" id="PTHR24422">
    <property type="entry name" value="CHEMOTAXIS PROTEIN METHYLTRANSFERASE"/>
    <property type="match status" value="1"/>
</dbReference>
<dbReference type="RefSeq" id="WP_099342889.1">
    <property type="nucleotide sequence ID" value="NZ_CP032098.1"/>
</dbReference>
<evidence type="ECO:0000256" key="5">
    <source>
        <dbReference type="ARBA" id="ARBA00022691"/>
    </source>
</evidence>
<keyword evidence="3 7" id="KW-0489">Methyltransferase</keyword>
<gene>
    <name evidence="7" type="primary">cheR</name>
    <name evidence="7" type="ORF">AMOL_1483</name>
    <name evidence="8" type="ORF">CPU12_09560</name>
</gene>
<dbReference type="Proteomes" id="UP000221222">
    <property type="component" value="Unassembled WGS sequence"/>
</dbReference>
<protein>
    <recommendedName>
        <fullName evidence="2">protein-glutamate O-methyltransferase</fullName>
        <ecNumber evidence="2">2.1.1.80</ecNumber>
    </recommendedName>
</protein>
<evidence type="ECO:0000256" key="1">
    <source>
        <dbReference type="ARBA" id="ARBA00001541"/>
    </source>
</evidence>
<feature type="domain" description="CheR-type methyltransferase" evidence="6">
    <location>
        <begin position="1"/>
        <end position="279"/>
    </location>
</feature>
<dbReference type="Gene3D" id="3.40.50.150">
    <property type="entry name" value="Vaccinia Virus protein VP39"/>
    <property type="match status" value="1"/>
</dbReference>
<evidence type="ECO:0000256" key="2">
    <source>
        <dbReference type="ARBA" id="ARBA00012534"/>
    </source>
</evidence>
<dbReference type="SUPFAM" id="SSF53335">
    <property type="entry name" value="S-adenosyl-L-methionine-dependent methyltransferases"/>
    <property type="match status" value="1"/>
</dbReference>
<sequence length="281" mass="32675">MSSTLNLHNRVKKILYSLTGITLAENKDIMIANRLHKLKRNTKFTGGDIEELLDSIENGDYITEFINTFTTNKTHFFRECFHFEDLRDRVLPIFANSAKPIKMYCSASSTGEEPYSMAMTVMEAKESLKKNISATIVATDIDTNVLQYAANGVYRYSKSSKEFPNWIQPSKYFKRRVEKNLASEEILIKVKDELKRMITFKVMNLNDPSYPFQKEEFDVIFCRNVLIYFSVEDQNKILKKLFSHLKIGGTLYLGHSENPHELINYVQRIGQNIFIKTKDLF</sequence>
<keyword evidence="4 7" id="KW-0808">Transferase</keyword>
<dbReference type="InterPro" id="IPR050903">
    <property type="entry name" value="Bact_Chemotaxis_MeTrfase"/>
</dbReference>
<reference evidence="8 9" key="1">
    <citation type="submission" date="2017-09" db="EMBL/GenBank/DDBJ databases">
        <title>Arcobacter canalis sp. nov., a new species isolated from a water canal contaminated with urban sewage.</title>
        <authorList>
            <person name="Perez-Cataluna A."/>
            <person name="Salas-Masso N."/>
            <person name="Figueras M.J."/>
        </authorList>
    </citation>
    <scope>NUCLEOTIDE SEQUENCE [LARGE SCALE GENOMIC DNA]</scope>
    <source>
        <strain evidence="8 9">F98-3</strain>
    </source>
</reference>